<dbReference type="Gene3D" id="1.10.10.60">
    <property type="entry name" value="Homeodomain-like"/>
    <property type="match status" value="2"/>
</dbReference>
<dbReference type="Proteomes" id="UP000190042">
    <property type="component" value="Unassembled WGS sequence"/>
</dbReference>
<dbReference type="PANTHER" id="PTHR43280">
    <property type="entry name" value="ARAC-FAMILY TRANSCRIPTIONAL REGULATOR"/>
    <property type="match status" value="1"/>
</dbReference>
<evidence type="ECO:0000259" key="4">
    <source>
        <dbReference type="PROSITE" id="PS01124"/>
    </source>
</evidence>
<gene>
    <name evidence="5" type="ORF">SAMN04244570_1166</name>
</gene>
<evidence type="ECO:0000313" key="6">
    <source>
        <dbReference type="Proteomes" id="UP000190042"/>
    </source>
</evidence>
<dbReference type="EMBL" id="FUYJ01000001">
    <property type="protein sequence ID" value="SKA91612.1"/>
    <property type="molecule type" value="Genomic_DNA"/>
</dbReference>
<dbReference type="InterPro" id="IPR018060">
    <property type="entry name" value="HTH_AraC"/>
</dbReference>
<name>A0A1T4XPX8_9BACL</name>
<evidence type="ECO:0000256" key="3">
    <source>
        <dbReference type="ARBA" id="ARBA00023163"/>
    </source>
</evidence>
<dbReference type="InterPro" id="IPR018062">
    <property type="entry name" value="HTH_AraC-typ_CS"/>
</dbReference>
<keyword evidence="6" id="KW-1185">Reference proteome</keyword>
<dbReference type="SUPFAM" id="SSF46689">
    <property type="entry name" value="Homeodomain-like"/>
    <property type="match status" value="2"/>
</dbReference>
<dbReference type="PRINTS" id="PR00032">
    <property type="entry name" value="HTHARAC"/>
</dbReference>
<evidence type="ECO:0000313" key="5">
    <source>
        <dbReference type="EMBL" id="SKA91612.1"/>
    </source>
</evidence>
<keyword evidence="2" id="KW-0238">DNA-binding</keyword>
<dbReference type="GO" id="GO:0003700">
    <property type="term" value="F:DNA-binding transcription factor activity"/>
    <property type="evidence" value="ECO:0007669"/>
    <property type="project" value="InterPro"/>
</dbReference>
<dbReference type="AlphaFoldDB" id="A0A1T4XPX8"/>
<feature type="domain" description="HTH araC/xylS-type" evidence="4">
    <location>
        <begin position="170"/>
        <end position="268"/>
    </location>
</feature>
<dbReference type="SUPFAM" id="SSF51215">
    <property type="entry name" value="Regulatory protein AraC"/>
    <property type="match status" value="1"/>
</dbReference>
<dbReference type="PROSITE" id="PS00041">
    <property type="entry name" value="HTH_ARAC_FAMILY_1"/>
    <property type="match status" value="1"/>
</dbReference>
<proteinExistence type="predicted"/>
<organism evidence="5 6">
    <name type="scientific">Sporosarcina newyorkensis</name>
    <dbReference type="NCBI Taxonomy" id="759851"/>
    <lineage>
        <taxon>Bacteria</taxon>
        <taxon>Bacillati</taxon>
        <taxon>Bacillota</taxon>
        <taxon>Bacilli</taxon>
        <taxon>Bacillales</taxon>
        <taxon>Caryophanaceae</taxon>
        <taxon>Sporosarcina</taxon>
    </lineage>
</organism>
<dbReference type="PROSITE" id="PS01124">
    <property type="entry name" value="HTH_ARAC_FAMILY_2"/>
    <property type="match status" value="1"/>
</dbReference>
<dbReference type="GO" id="GO:0043565">
    <property type="term" value="F:sequence-specific DNA binding"/>
    <property type="evidence" value="ECO:0007669"/>
    <property type="project" value="InterPro"/>
</dbReference>
<dbReference type="InterPro" id="IPR020449">
    <property type="entry name" value="Tscrpt_reg_AraC-type_HTH"/>
</dbReference>
<dbReference type="InterPro" id="IPR009057">
    <property type="entry name" value="Homeodomain-like_sf"/>
</dbReference>
<keyword evidence="3" id="KW-0804">Transcription</keyword>
<evidence type="ECO:0000256" key="1">
    <source>
        <dbReference type="ARBA" id="ARBA00023015"/>
    </source>
</evidence>
<dbReference type="InterPro" id="IPR037923">
    <property type="entry name" value="HTH-like"/>
</dbReference>
<protein>
    <submittedName>
        <fullName evidence="5">Helix-turn-helix domain-containing protein</fullName>
    </submittedName>
</protein>
<dbReference type="PANTHER" id="PTHR43280:SF2">
    <property type="entry name" value="HTH-TYPE TRANSCRIPTIONAL REGULATOR EXSA"/>
    <property type="match status" value="1"/>
</dbReference>
<keyword evidence="1" id="KW-0805">Transcription regulation</keyword>
<dbReference type="RefSeq" id="WP_078816860.1">
    <property type="nucleotide sequence ID" value="NZ_FUYJ01000001.1"/>
</dbReference>
<dbReference type="SMART" id="SM00342">
    <property type="entry name" value="HTH_ARAC"/>
    <property type="match status" value="1"/>
</dbReference>
<sequence>MTNSEHLVELYGTAPLTFLDIVTQKMAEKDSIRSFTSNVGAGGLLFPIDGSAVFTIENVEYMLERGKILHVGPDLAIESQITSDRPFEYAVIHFKLSCDISDQFPLFYKHFLLQTSESIKLAKIVQQLQQNFLIPGALSYLQSKVLFLKILEELIIITEKKRSDRIDDMSAIIEYMHQFYERGISALDIANHFNTERRKLSSLFFKQIGVSPTSYLTDLRIQQAKLLLRTSDLPIAEVAENTGYKDHFYFSRVFKKETGFSPTGYRKHMG</sequence>
<evidence type="ECO:0000256" key="2">
    <source>
        <dbReference type="ARBA" id="ARBA00023125"/>
    </source>
</evidence>
<dbReference type="Pfam" id="PF12833">
    <property type="entry name" value="HTH_18"/>
    <property type="match status" value="1"/>
</dbReference>
<reference evidence="6" key="1">
    <citation type="submission" date="2017-02" db="EMBL/GenBank/DDBJ databases">
        <authorList>
            <person name="Varghese N."/>
            <person name="Submissions S."/>
        </authorList>
    </citation>
    <scope>NUCLEOTIDE SEQUENCE [LARGE SCALE GENOMIC DNA]</scope>
    <source>
        <strain evidence="6">DSM 23966</strain>
    </source>
</reference>
<accession>A0A1T4XPX8</accession>